<proteinExistence type="predicted"/>
<dbReference type="EMBL" id="CAJNNV010026156">
    <property type="protein sequence ID" value="CAE8617436.1"/>
    <property type="molecule type" value="Genomic_DNA"/>
</dbReference>
<dbReference type="OrthoDB" id="427974at2759"/>
<evidence type="ECO:0000313" key="2">
    <source>
        <dbReference type="Proteomes" id="UP000654075"/>
    </source>
</evidence>
<organism evidence="1 2">
    <name type="scientific">Polarella glacialis</name>
    <name type="common">Dinoflagellate</name>
    <dbReference type="NCBI Taxonomy" id="89957"/>
    <lineage>
        <taxon>Eukaryota</taxon>
        <taxon>Sar</taxon>
        <taxon>Alveolata</taxon>
        <taxon>Dinophyceae</taxon>
        <taxon>Suessiales</taxon>
        <taxon>Suessiaceae</taxon>
        <taxon>Polarella</taxon>
    </lineage>
</organism>
<dbReference type="Proteomes" id="UP000654075">
    <property type="component" value="Unassembled WGS sequence"/>
</dbReference>
<accession>A0A813FV33</accession>
<keyword evidence="2" id="KW-1185">Reference proteome</keyword>
<reference evidence="1" key="1">
    <citation type="submission" date="2021-02" db="EMBL/GenBank/DDBJ databases">
        <authorList>
            <person name="Dougan E. K."/>
            <person name="Rhodes N."/>
            <person name="Thang M."/>
            <person name="Chan C."/>
        </authorList>
    </citation>
    <scope>NUCLEOTIDE SEQUENCE</scope>
</reference>
<comment type="caution">
    <text evidence="1">The sequence shown here is derived from an EMBL/GenBank/DDBJ whole genome shotgun (WGS) entry which is preliminary data.</text>
</comment>
<sequence>MGKQKGPPEDDGGDGIGAKSLVLLRSLINCFATSKPPEPAQEVVDLLCDMRITPRQVMGFYKTFKMLKSKDSIMLRTGPSEASTESMTRLVRDQREWVYKIVILLLDLAGFRDTITWDGFLYVFIQFCALSKLELCQVMFYVISKEMKSWTVHYLTSSQLEEFFDDWYECPVSAFNTSSIHFAKLPLAKYRMHDFIELCYRFSQLINPCMHLQRSLQQSLPNLRFWSDFDNIRVYNRRITIDFFRYKKVVTLLEMVRSQGGASTGPLEKIKNEAWEKYQDLLKNAACYSSPEEFDAAILKARKMCFPHQAGMIPLPLGKSQPALPKMHHEMELPAWMHKHLEGNEDPVRGIALGHAAAVEDARRDKAPKWTELGGNQPKSVEEAKAFVIATFGKHALRDKIRVIDTTEFTQVAKPASEETRMKNIVRSQELEFIRKSRQNVSDRNIVRLMQRSFQEELIDRSDKL</sequence>
<name>A0A813FV33_POLGL</name>
<evidence type="ECO:0000313" key="1">
    <source>
        <dbReference type="EMBL" id="CAE8617436.1"/>
    </source>
</evidence>
<protein>
    <submittedName>
        <fullName evidence="1">Uncharacterized protein</fullName>
    </submittedName>
</protein>
<gene>
    <name evidence="1" type="ORF">PGLA1383_LOCUS35096</name>
</gene>
<dbReference type="AlphaFoldDB" id="A0A813FV33"/>